<feature type="compositionally biased region" description="Polar residues" evidence="6">
    <location>
        <begin position="9"/>
        <end position="21"/>
    </location>
</feature>
<dbReference type="PANTHER" id="PTHR30290">
    <property type="entry name" value="PERIPLASMIC BINDING COMPONENT OF ABC TRANSPORTER"/>
    <property type="match status" value="1"/>
</dbReference>
<proteinExistence type="inferred from homology"/>
<dbReference type="InterPro" id="IPR004089">
    <property type="entry name" value="MCPsignal_dom"/>
</dbReference>
<evidence type="ECO:0000256" key="6">
    <source>
        <dbReference type="SAM" id="MobiDB-lite"/>
    </source>
</evidence>
<comment type="caution">
    <text evidence="8">The sequence shown here is derived from an EMBL/GenBank/DDBJ whole genome shotgun (WGS) entry which is preliminary data.</text>
</comment>
<evidence type="ECO:0000259" key="7">
    <source>
        <dbReference type="PROSITE" id="PS50111"/>
    </source>
</evidence>
<dbReference type="PROSITE" id="PS50111">
    <property type="entry name" value="CHEMOTAXIS_TRANSDUC_2"/>
    <property type="match status" value="1"/>
</dbReference>
<dbReference type="Pfam" id="PF00015">
    <property type="entry name" value="MCPsignal"/>
    <property type="match status" value="1"/>
</dbReference>
<dbReference type="Gene3D" id="3.90.76.10">
    <property type="entry name" value="Dipeptide-binding Protein, Domain 1"/>
    <property type="match status" value="1"/>
</dbReference>
<dbReference type="PANTHER" id="PTHR30290:SF9">
    <property type="entry name" value="OLIGOPEPTIDE-BINDING PROTEIN APPA"/>
    <property type="match status" value="1"/>
</dbReference>
<protein>
    <submittedName>
        <fullName evidence="8">ABC-type transport system substrate-binding protein</fullName>
    </submittedName>
</protein>
<comment type="similarity">
    <text evidence="2">Belongs to the bacterial solute-binding protein 5 family.</text>
</comment>
<dbReference type="Proteomes" id="UP001314903">
    <property type="component" value="Unassembled WGS sequence"/>
</dbReference>
<evidence type="ECO:0000256" key="5">
    <source>
        <dbReference type="PROSITE-ProRule" id="PRU00284"/>
    </source>
</evidence>
<dbReference type="CDD" id="cd11386">
    <property type="entry name" value="MCP_signal"/>
    <property type="match status" value="1"/>
</dbReference>
<accession>A0ABS4KJH4</accession>
<sequence length="838" mass="93148">MFFKKKNTNEPINTSIRPQESQIEKKAENKEEKYIGKNDSPKESIEDKDLLMQHNQSNMITRLGTKIEETELIASSLINTTREISAAIEEQLVATEGVVDEISQYSALAEEVFASIENSKEITDRTLTVANEGTIAIDKSLEAMDEISESVVTVKGSVSNLYDKSQSVDELLDLIKDIADSTNLLALNASIEAARAGEAGRGFSVVASEVKKLATRSIDSVGHISDILNEIKSSIDETTSLMDETDRRVEAGKAMSLETKKVFQTIIDAAKESTLVSEEINIAVSKQLESLENVIESTQTMNEHFSTLSGSVEITLLNTEYTSTSLKAINKLSSNLKNVNEGLSENLKGLELASDVVKTYIAYPPENKDPMMAIDAVEAHLYVNNHSSLTLINENGMISPGVAKFWRVLEDQITWEFQLRKGIKFHDGSELTSEDVYFSYLRILDPKTKSPNNWILFDIEGAKEFADGKTNSVSGIEIIDKYLIRIRLLSPYTGFLLNLGQSMCPIISKKAYEEKGAIVGCGAFVLEDEANGDITLKANPDYYLGEPYIKEIKLTTNPSEVGENFRQGNYDFIKIEEDALYKEAKDAGATVDIVDMLAIYYVGFNMLSSHTIVSNKEARQALNLAINKERIIKEALGVFGSVASSPMPSSMLGGEEYRPYDYDPQRAKDMLRKSGVTNLNITLAARDGNAGGLFSKILSQVKEDLEAIGLNIEISDFSSAEFMSQECHKKHDLYISRWIADTGDQDNFLAPLFTPGSSANFSSYENPQVLELMKSAKKILNPTKKLEFYKQISSILHEEAPWIYLFHPRAGVGYKDYIGGMNLNHLGIIRYEQIYKSK</sequence>
<evidence type="ECO:0000256" key="2">
    <source>
        <dbReference type="ARBA" id="ARBA00005695"/>
    </source>
</evidence>
<evidence type="ECO:0000256" key="1">
    <source>
        <dbReference type="ARBA" id="ARBA00004193"/>
    </source>
</evidence>
<keyword evidence="4" id="KW-0732">Signal</keyword>
<dbReference type="Gene3D" id="1.10.287.950">
    <property type="entry name" value="Methyl-accepting chemotaxis protein"/>
    <property type="match status" value="1"/>
</dbReference>
<gene>
    <name evidence="8" type="ORF">J2Z35_001175</name>
</gene>
<dbReference type="Gene3D" id="3.40.190.10">
    <property type="entry name" value="Periplasmic binding protein-like II"/>
    <property type="match status" value="1"/>
</dbReference>
<dbReference type="Gene3D" id="3.10.105.10">
    <property type="entry name" value="Dipeptide-binding Protein, Domain 3"/>
    <property type="match status" value="1"/>
</dbReference>
<dbReference type="SUPFAM" id="SSF53850">
    <property type="entry name" value="Periplasmic binding protein-like II"/>
    <property type="match status" value="1"/>
</dbReference>
<dbReference type="RefSeq" id="WP_209660424.1">
    <property type="nucleotide sequence ID" value="NZ_JAGGLI010000010.1"/>
</dbReference>
<dbReference type="CDD" id="cd00995">
    <property type="entry name" value="PBP2_NikA_DppA_OppA_like"/>
    <property type="match status" value="1"/>
</dbReference>
<feature type="domain" description="Methyl-accepting transducer" evidence="7">
    <location>
        <begin position="66"/>
        <end position="302"/>
    </location>
</feature>
<comment type="subcellular location">
    <subcellularLocation>
        <location evidence="1">Cell membrane</location>
        <topology evidence="1">Lipid-anchor</topology>
    </subcellularLocation>
</comment>
<evidence type="ECO:0000313" key="8">
    <source>
        <dbReference type="EMBL" id="MBP2027381.1"/>
    </source>
</evidence>
<reference evidence="8 9" key="1">
    <citation type="submission" date="2021-03" db="EMBL/GenBank/DDBJ databases">
        <title>Genomic Encyclopedia of Type Strains, Phase IV (KMG-IV): sequencing the most valuable type-strain genomes for metagenomic binning, comparative biology and taxonomic classification.</title>
        <authorList>
            <person name="Goeker M."/>
        </authorList>
    </citation>
    <scope>NUCLEOTIDE SEQUENCE [LARGE SCALE GENOMIC DNA]</scope>
    <source>
        <strain evidence="8 9">DSM 27512</strain>
    </source>
</reference>
<evidence type="ECO:0000313" key="9">
    <source>
        <dbReference type="Proteomes" id="UP001314903"/>
    </source>
</evidence>
<organism evidence="8 9">
    <name type="scientific">Acetoanaerobium pronyense</name>
    <dbReference type="NCBI Taxonomy" id="1482736"/>
    <lineage>
        <taxon>Bacteria</taxon>
        <taxon>Bacillati</taxon>
        <taxon>Bacillota</taxon>
        <taxon>Clostridia</taxon>
        <taxon>Peptostreptococcales</taxon>
        <taxon>Filifactoraceae</taxon>
        <taxon>Acetoanaerobium</taxon>
    </lineage>
</organism>
<keyword evidence="5" id="KW-0807">Transducer</keyword>
<keyword evidence="3" id="KW-0813">Transport</keyword>
<evidence type="ECO:0000256" key="3">
    <source>
        <dbReference type="ARBA" id="ARBA00022448"/>
    </source>
</evidence>
<dbReference type="EMBL" id="JAGGLI010000010">
    <property type="protein sequence ID" value="MBP2027381.1"/>
    <property type="molecule type" value="Genomic_DNA"/>
</dbReference>
<dbReference type="Pfam" id="PF00496">
    <property type="entry name" value="SBP_bac_5"/>
    <property type="match status" value="1"/>
</dbReference>
<dbReference type="InterPro" id="IPR023765">
    <property type="entry name" value="SBP_5_CS"/>
</dbReference>
<dbReference type="PROSITE" id="PS01040">
    <property type="entry name" value="SBP_BACTERIAL_5"/>
    <property type="match status" value="1"/>
</dbReference>
<name>A0ABS4KJH4_9FIRM</name>
<dbReference type="SUPFAM" id="SSF58104">
    <property type="entry name" value="Methyl-accepting chemotaxis protein (MCP) signaling domain"/>
    <property type="match status" value="1"/>
</dbReference>
<feature type="compositionally biased region" description="Basic and acidic residues" evidence="6">
    <location>
        <begin position="22"/>
        <end position="45"/>
    </location>
</feature>
<feature type="region of interest" description="Disordered" evidence="6">
    <location>
        <begin position="1"/>
        <end position="45"/>
    </location>
</feature>
<keyword evidence="9" id="KW-1185">Reference proteome</keyword>
<dbReference type="InterPro" id="IPR000914">
    <property type="entry name" value="SBP_5_dom"/>
</dbReference>
<dbReference type="InterPro" id="IPR039424">
    <property type="entry name" value="SBP_5"/>
</dbReference>
<evidence type="ECO:0000256" key="4">
    <source>
        <dbReference type="ARBA" id="ARBA00022729"/>
    </source>
</evidence>
<dbReference type="SMART" id="SM00283">
    <property type="entry name" value="MA"/>
    <property type="match status" value="1"/>
</dbReference>